<proteinExistence type="predicted"/>
<accession>A0ACB8F4J2</accession>
<comment type="caution">
    <text evidence="1">The sequence shown here is derived from an EMBL/GenBank/DDBJ whole genome shotgun (WGS) entry which is preliminary data.</text>
</comment>
<evidence type="ECO:0000313" key="1">
    <source>
        <dbReference type="EMBL" id="KAH8000069.1"/>
    </source>
</evidence>
<sequence>MGVPLRFAANLAWMFQEQPTLPQRIEAAARAGFRAAELGFPYACSASELRAAAERAGLEVVLLNTPPGNQEKGDMGLGAVPGRQHEFREALALAVQYAKTLRCPRIHILAGRLPLGAEREAVSAEMEATFIENLKYAVDILAQQNLIGLLEPINSRITDPHYFLTTPHQAAAILKKVGHPNLKLQLDIFHCQIMDGNLTWNLETYFPIIGHVQIAQVPARHEPDSPGELDFSYLFQLLELKGYSGYIGCEYAPTGDTVKGLGWLRLYWESHGLKDGRS</sequence>
<reference evidence="1" key="1">
    <citation type="submission" date="2021-08" db="EMBL/GenBank/DDBJ databases">
        <title>The first chromosome-level gecko genome reveals the dynamic sex chromosomes of Neotropical dwarf geckos (Sphaerodactylidae: Sphaerodactylus).</title>
        <authorList>
            <person name="Pinto B.J."/>
            <person name="Keating S.E."/>
            <person name="Gamble T."/>
        </authorList>
    </citation>
    <scope>NUCLEOTIDE SEQUENCE</scope>
    <source>
        <strain evidence="1">TG3544</strain>
    </source>
</reference>
<dbReference type="Proteomes" id="UP000827872">
    <property type="component" value="Linkage Group LG05"/>
</dbReference>
<keyword evidence="2" id="KW-1185">Reference proteome</keyword>
<name>A0ACB8F4J2_9SAUR</name>
<protein>
    <submittedName>
        <fullName evidence="1">Uncharacterized protein</fullName>
    </submittedName>
</protein>
<evidence type="ECO:0000313" key="2">
    <source>
        <dbReference type="Proteomes" id="UP000827872"/>
    </source>
</evidence>
<gene>
    <name evidence="1" type="ORF">K3G42_022282</name>
</gene>
<organism evidence="1 2">
    <name type="scientific">Sphaerodactylus townsendi</name>
    <dbReference type="NCBI Taxonomy" id="933632"/>
    <lineage>
        <taxon>Eukaryota</taxon>
        <taxon>Metazoa</taxon>
        <taxon>Chordata</taxon>
        <taxon>Craniata</taxon>
        <taxon>Vertebrata</taxon>
        <taxon>Euteleostomi</taxon>
        <taxon>Lepidosauria</taxon>
        <taxon>Squamata</taxon>
        <taxon>Bifurcata</taxon>
        <taxon>Gekkota</taxon>
        <taxon>Sphaerodactylidae</taxon>
        <taxon>Sphaerodactylus</taxon>
    </lineage>
</organism>
<dbReference type="EMBL" id="CM037618">
    <property type="protein sequence ID" value="KAH8000069.1"/>
    <property type="molecule type" value="Genomic_DNA"/>
</dbReference>